<organism evidence="2 3">
    <name type="scientific">Dissostichus mawsoni</name>
    <name type="common">Antarctic cod</name>
    <dbReference type="NCBI Taxonomy" id="36200"/>
    <lineage>
        <taxon>Eukaryota</taxon>
        <taxon>Metazoa</taxon>
        <taxon>Chordata</taxon>
        <taxon>Craniata</taxon>
        <taxon>Vertebrata</taxon>
        <taxon>Euteleostomi</taxon>
        <taxon>Actinopterygii</taxon>
        <taxon>Neopterygii</taxon>
        <taxon>Teleostei</taxon>
        <taxon>Neoteleostei</taxon>
        <taxon>Acanthomorphata</taxon>
        <taxon>Eupercaria</taxon>
        <taxon>Perciformes</taxon>
        <taxon>Notothenioidei</taxon>
        <taxon>Nototheniidae</taxon>
        <taxon>Dissostichus</taxon>
    </lineage>
</organism>
<sequence>MRKLRKSDHQVTYCELDSSRKKSALFLMRPKLPHHEAQVEPLSAVSECQKHSRPAAGTTTESYWSVPQNRQLLVRHVSRGSLSAAPPRTGPQNTRNKKGIILHMSDNTRSSCQMRRFARV</sequence>
<evidence type="ECO:0000313" key="3">
    <source>
        <dbReference type="Proteomes" id="UP000518266"/>
    </source>
</evidence>
<accession>A0A7J5Z0N8</accession>
<reference evidence="2 3" key="1">
    <citation type="submission" date="2020-03" db="EMBL/GenBank/DDBJ databases">
        <title>Dissostichus mawsoni Genome sequencing and assembly.</title>
        <authorList>
            <person name="Park H."/>
        </authorList>
    </citation>
    <scope>NUCLEOTIDE SEQUENCE [LARGE SCALE GENOMIC DNA]</scope>
    <source>
        <strain evidence="2">DM0001</strain>
        <tissue evidence="2">Muscle</tissue>
    </source>
</reference>
<evidence type="ECO:0000256" key="1">
    <source>
        <dbReference type="SAM" id="MobiDB-lite"/>
    </source>
</evidence>
<dbReference type="AlphaFoldDB" id="A0A7J5Z0N8"/>
<evidence type="ECO:0000313" key="2">
    <source>
        <dbReference type="EMBL" id="KAF3855372.1"/>
    </source>
</evidence>
<name>A0A7J5Z0N8_DISMA</name>
<feature type="region of interest" description="Disordered" evidence="1">
    <location>
        <begin position="80"/>
        <end position="106"/>
    </location>
</feature>
<feature type="region of interest" description="Disordered" evidence="1">
    <location>
        <begin position="43"/>
        <end position="64"/>
    </location>
</feature>
<proteinExistence type="predicted"/>
<dbReference type="Proteomes" id="UP000518266">
    <property type="component" value="Unassembled WGS sequence"/>
</dbReference>
<protein>
    <submittedName>
        <fullName evidence="2">Uncharacterized protein</fullName>
    </submittedName>
</protein>
<keyword evidence="3" id="KW-1185">Reference proteome</keyword>
<dbReference type="EMBL" id="JAAKFY010000007">
    <property type="protein sequence ID" value="KAF3855372.1"/>
    <property type="molecule type" value="Genomic_DNA"/>
</dbReference>
<comment type="caution">
    <text evidence="2">The sequence shown here is derived from an EMBL/GenBank/DDBJ whole genome shotgun (WGS) entry which is preliminary data.</text>
</comment>
<gene>
    <name evidence="2" type="ORF">F7725_023427</name>
</gene>